<dbReference type="AlphaFoldDB" id="A0A9D1LUJ9"/>
<dbReference type="Proteomes" id="UP000824111">
    <property type="component" value="Unassembled WGS sequence"/>
</dbReference>
<keyword evidence="1" id="KW-1133">Transmembrane helix</keyword>
<reference evidence="2" key="2">
    <citation type="journal article" date="2021" name="PeerJ">
        <title>Extensive microbial diversity within the chicken gut microbiome revealed by metagenomics and culture.</title>
        <authorList>
            <person name="Gilroy R."/>
            <person name="Ravi A."/>
            <person name="Getino M."/>
            <person name="Pursley I."/>
            <person name="Horton D.L."/>
            <person name="Alikhan N.F."/>
            <person name="Baker D."/>
            <person name="Gharbi K."/>
            <person name="Hall N."/>
            <person name="Watson M."/>
            <person name="Adriaenssens E.M."/>
            <person name="Foster-Nyarko E."/>
            <person name="Jarju S."/>
            <person name="Secka A."/>
            <person name="Antonio M."/>
            <person name="Oren A."/>
            <person name="Chaudhuri R.R."/>
            <person name="La Ragione R."/>
            <person name="Hildebrand F."/>
            <person name="Pallen M.J."/>
        </authorList>
    </citation>
    <scope>NUCLEOTIDE SEQUENCE</scope>
    <source>
        <strain evidence="2">ChiSjej4B22-9803</strain>
    </source>
</reference>
<evidence type="ECO:0000256" key="1">
    <source>
        <dbReference type="SAM" id="Phobius"/>
    </source>
</evidence>
<feature type="transmembrane region" description="Helical" evidence="1">
    <location>
        <begin position="18"/>
        <end position="39"/>
    </location>
</feature>
<dbReference type="InterPro" id="IPR046088">
    <property type="entry name" value="DUF6106"/>
</dbReference>
<reference evidence="2" key="1">
    <citation type="submission" date="2020-10" db="EMBL/GenBank/DDBJ databases">
        <authorList>
            <person name="Gilroy R."/>
        </authorList>
    </citation>
    <scope>NUCLEOTIDE SEQUENCE</scope>
    <source>
        <strain evidence="2">ChiSjej4B22-9803</strain>
    </source>
</reference>
<organism evidence="2 3">
    <name type="scientific">Candidatus Avimonoglobus intestinipullorum</name>
    <dbReference type="NCBI Taxonomy" id="2840699"/>
    <lineage>
        <taxon>Bacteria</taxon>
        <taxon>Bacillati</taxon>
        <taxon>Bacillota</taxon>
        <taxon>Clostridia</taxon>
        <taxon>Eubacteriales</taxon>
        <taxon>Candidatus Avimonoglobus</taxon>
    </lineage>
</organism>
<evidence type="ECO:0000313" key="2">
    <source>
        <dbReference type="EMBL" id="HIU48264.1"/>
    </source>
</evidence>
<name>A0A9D1LUJ9_9FIRM</name>
<accession>A0A9D1LUJ9</accession>
<sequence length="172" mass="20230">MDIFYEYIVKRKMDTKDYLFIAGIVLLALLLTFIFTFTIVAQYLFGMWLLLDAAAWWGAVFLIRQRNLEFEYILTNNELDIDKIMARQRRKRLLTINFKEIEVCARTHDVMFKHQLERTEGLTVIDAAGNPEEENVYFVDFSADGARKRVLFQPNEKIIEALKKVNPRAVNV</sequence>
<keyword evidence="1" id="KW-0472">Membrane</keyword>
<proteinExistence type="predicted"/>
<protein>
    <submittedName>
        <fullName evidence="2">Uncharacterized protein</fullName>
    </submittedName>
</protein>
<keyword evidence="1" id="KW-0812">Transmembrane</keyword>
<comment type="caution">
    <text evidence="2">The sequence shown here is derived from an EMBL/GenBank/DDBJ whole genome shotgun (WGS) entry which is preliminary data.</text>
</comment>
<evidence type="ECO:0000313" key="3">
    <source>
        <dbReference type="Proteomes" id="UP000824111"/>
    </source>
</evidence>
<gene>
    <name evidence="2" type="ORF">IAB04_02760</name>
</gene>
<feature type="transmembrane region" description="Helical" evidence="1">
    <location>
        <begin position="45"/>
        <end position="63"/>
    </location>
</feature>
<dbReference type="EMBL" id="DVND01000071">
    <property type="protein sequence ID" value="HIU48264.1"/>
    <property type="molecule type" value="Genomic_DNA"/>
</dbReference>
<dbReference type="Pfam" id="PF19601">
    <property type="entry name" value="DUF6106"/>
    <property type="match status" value="1"/>
</dbReference>